<name>A0AAW2SRF1_9LAMI</name>
<keyword evidence="5" id="KW-0677">Repeat</keyword>
<evidence type="ECO:0000256" key="9">
    <source>
        <dbReference type="SAM" id="SignalP"/>
    </source>
</evidence>
<dbReference type="InterPro" id="IPR013210">
    <property type="entry name" value="LRR_N_plant-typ"/>
</dbReference>
<evidence type="ECO:0000256" key="5">
    <source>
        <dbReference type="ARBA" id="ARBA00022737"/>
    </source>
</evidence>
<evidence type="ECO:0000256" key="3">
    <source>
        <dbReference type="ARBA" id="ARBA00022692"/>
    </source>
</evidence>
<keyword evidence="6" id="KW-1133">Transmembrane helix</keyword>
<evidence type="ECO:0000259" key="10">
    <source>
        <dbReference type="Pfam" id="PF08263"/>
    </source>
</evidence>
<proteinExistence type="predicted"/>
<dbReference type="SUPFAM" id="SSF52047">
    <property type="entry name" value="RNI-like"/>
    <property type="match status" value="1"/>
</dbReference>
<comment type="caution">
    <text evidence="11">The sequence shown here is derived from an EMBL/GenBank/DDBJ whole genome shotgun (WGS) entry which is preliminary data.</text>
</comment>
<keyword evidence="2" id="KW-0433">Leucine-rich repeat</keyword>
<dbReference type="InterPro" id="IPR046956">
    <property type="entry name" value="RLP23-like"/>
</dbReference>
<feature type="domain" description="Leucine-rich repeat-containing N-terminal plant-type" evidence="10">
    <location>
        <begin position="30"/>
        <end position="70"/>
    </location>
</feature>
<dbReference type="InterPro" id="IPR032675">
    <property type="entry name" value="LRR_dom_sf"/>
</dbReference>
<dbReference type="Pfam" id="PF08263">
    <property type="entry name" value="LRRNT_2"/>
    <property type="match status" value="1"/>
</dbReference>
<dbReference type="PANTHER" id="PTHR48061:SF2">
    <property type="entry name" value="RECEPTOR LIKE PROTEIN 30-LIKE"/>
    <property type="match status" value="1"/>
</dbReference>
<dbReference type="Gene3D" id="3.80.10.10">
    <property type="entry name" value="Ribonuclease Inhibitor"/>
    <property type="match status" value="6"/>
</dbReference>
<evidence type="ECO:0000256" key="2">
    <source>
        <dbReference type="ARBA" id="ARBA00022614"/>
    </source>
</evidence>
<dbReference type="FunFam" id="3.80.10.10:FF:000095">
    <property type="entry name" value="LRR receptor-like serine/threonine-protein kinase GSO1"/>
    <property type="match status" value="2"/>
</dbReference>
<dbReference type="AlphaFoldDB" id="A0AAW2SRF1"/>
<gene>
    <name evidence="11" type="ORF">Slati_4479700</name>
</gene>
<keyword evidence="3" id="KW-0812">Transmembrane</keyword>
<sequence>MRILVFSWLLFMSLLRVLYVVQVSGQCLRDQRVLLLQLKSSLVFDSEFSTKLVHWNQHADCCNWNGVVCDSSGHVISLDLEYEFISWGIENSSSLFGIRYLERLNLAENSFNGTQIPKGLQNLTNLAYLNLSNAGFGGQTRKTKSEGDCAELTGLQELYLDGVDISAQTSDWCQALSSSLPDLRSLSLRRCGLSGPLDPSLSELQSLSVLQLDRNNLSTTVPDFLAYFSSLTTLTCSFCSLQGTFPDMIFQLPTLQTLDFSNNKLLGGTISEFPLNGAFRTIVLSYTNFSGSLPNSIGNLRMLSKIDLSNCGFTGQIPSTIANLTELVYLDLSFNSFTGSIPLLHMSKKLAYIDLSRNSLTGSLSSAHFEGLSLEFIHIRYNKLNGSIPQSLFVLPSLQKLQLSDNKFSGSVGEFSTSHSSNLDTLDLSSNQLEGPIPESFFKLERLNILSLSSNFFNGTVELTKIQRLLNLTRLELGYNNLLVNVSSNNSILPQLSRLNLASCNLYKFPDLRYQSRLTFLDLSNNCISGEIPSWIWEIGNGGLLHLNVSSNLLSDIQKPQSISSFLNVLDLHSNQLQGEFPLPPASAIYVDYSRNNFQNPIPPDIGNAIPYAMFLSLANNGLTGTIPASLCNATYLQVLDLSANNLNGSIPPCLVKNIANLGVLNLGRNNISGDIPDTFPVNCGLKTLDLNRNNLGGKIPPSLANCKSLEVMNVGNNKIDDGFPCTLKYSSSLRVLVLRSNKFHGGIICPGVNQSWPNLQIIDVASNNFNGHLCPRCISSWRGMMLDNDAPLRRNHLSFNFLALNNFYYQDRVTVSAKGLEIELVKILTIFTSIDFSCNNFIGDVPSTIGDLTALYTLIAQFSHRHNSKVIWKLDTARIPGPFSEPANGGDTGRAYKPHIPFILEYLLQ</sequence>
<organism evidence="11">
    <name type="scientific">Sesamum latifolium</name>
    <dbReference type="NCBI Taxonomy" id="2727402"/>
    <lineage>
        <taxon>Eukaryota</taxon>
        <taxon>Viridiplantae</taxon>
        <taxon>Streptophyta</taxon>
        <taxon>Embryophyta</taxon>
        <taxon>Tracheophyta</taxon>
        <taxon>Spermatophyta</taxon>
        <taxon>Magnoliopsida</taxon>
        <taxon>eudicotyledons</taxon>
        <taxon>Gunneridae</taxon>
        <taxon>Pentapetalae</taxon>
        <taxon>asterids</taxon>
        <taxon>lamiids</taxon>
        <taxon>Lamiales</taxon>
        <taxon>Pedaliaceae</taxon>
        <taxon>Sesamum</taxon>
    </lineage>
</organism>
<keyword evidence="4 9" id="KW-0732">Signal</keyword>
<feature type="signal peptide" evidence="9">
    <location>
        <begin position="1"/>
        <end position="25"/>
    </location>
</feature>
<evidence type="ECO:0000313" key="11">
    <source>
        <dbReference type="EMBL" id="KAL0395135.1"/>
    </source>
</evidence>
<keyword evidence="11" id="KW-0675">Receptor</keyword>
<dbReference type="EMBL" id="JACGWN010000016">
    <property type="protein sequence ID" value="KAL0395135.1"/>
    <property type="molecule type" value="Genomic_DNA"/>
</dbReference>
<evidence type="ECO:0000256" key="8">
    <source>
        <dbReference type="ARBA" id="ARBA00023180"/>
    </source>
</evidence>
<evidence type="ECO:0000256" key="6">
    <source>
        <dbReference type="ARBA" id="ARBA00022989"/>
    </source>
</evidence>
<feature type="chain" id="PRO_5043688465" evidence="9">
    <location>
        <begin position="26"/>
        <end position="910"/>
    </location>
</feature>
<comment type="subcellular location">
    <subcellularLocation>
        <location evidence="1">Membrane</location>
        <topology evidence="1">Single-pass type I membrane protein</topology>
    </subcellularLocation>
</comment>
<keyword evidence="8" id="KW-0325">Glycoprotein</keyword>
<dbReference type="FunFam" id="3.80.10.10:FF:000041">
    <property type="entry name" value="LRR receptor-like serine/threonine-protein kinase ERECTA"/>
    <property type="match status" value="1"/>
</dbReference>
<dbReference type="Pfam" id="PF13855">
    <property type="entry name" value="LRR_8"/>
    <property type="match status" value="2"/>
</dbReference>
<dbReference type="GO" id="GO:0016020">
    <property type="term" value="C:membrane"/>
    <property type="evidence" value="ECO:0007669"/>
    <property type="project" value="UniProtKB-SubCell"/>
</dbReference>
<evidence type="ECO:0000256" key="7">
    <source>
        <dbReference type="ARBA" id="ARBA00023136"/>
    </source>
</evidence>
<dbReference type="PANTHER" id="PTHR48061">
    <property type="entry name" value="LEUCINE-RICH REPEAT RECEPTOR PROTEIN KINASE EMS1-LIKE-RELATED"/>
    <property type="match status" value="1"/>
</dbReference>
<dbReference type="Pfam" id="PF00560">
    <property type="entry name" value="LRR_1"/>
    <property type="match status" value="6"/>
</dbReference>
<keyword evidence="7" id="KW-0472">Membrane</keyword>
<evidence type="ECO:0000256" key="4">
    <source>
        <dbReference type="ARBA" id="ARBA00022729"/>
    </source>
</evidence>
<reference evidence="11" key="2">
    <citation type="journal article" date="2024" name="Plant">
        <title>Genomic evolution and insights into agronomic trait innovations of Sesamum species.</title>
        <authorList>
            <person name="Miao H."/>
            <person name="Wang L."/>
            <person name="Qu L."/>
            <person name="Liu H."/>
            <person name="Sun Y."/>
            <person name="Le M."/>
            <person name="Wang Q."/>
            <person name="Wei S."/>
            <person name="Zheng Y."/>
            <person name="Lin W."/>
            <person name="Duan Y."/>
            <person name="Cao H."/>
            <person name="Xiong S."/>
            <person name="Wang X."/>
            <person name="Wei L."/>
            <person name="Li C."/>
            <person name="Ma Q."/>
            <person name="Ju M."/>
            <person name="Zhao R."/>
            <person name="Li G."/>
            <person name="Mu C."/>
            <person name="Tian Q."/>
            <person name="Mei H."/>
            <person name="Zhang T."/>
            <person name="Gao T."/>
            <person name="Zhang H."/>
        </authorList>
    </citation>
    <scope>NUCLEOTIDE SEQUENCE</scope>
    <source>
        <strain evidence="11">KEN1</strain>
    </source>
</reference>
<reference evidence="11" key="1">
    <citation type="submission" date="2020-06" db="EMBL/GenBank/DDBJ databases">
        <authorList>
            <person name="Li T."/>
            <person name="Hu X."/>
            <person name="Zhang T."/>
            <person name="Song X."/>
            <person name="Zhang H."/>
            <person name="Dai N."/>
            <person name="Sheng W."/>
            <person name="Hou X."/>
            <person name="Wei L."/>
        </authorList>
    </citation>
    <scope>NUCLEOTIDE SEQUENCE</scope>
    <source>
        <strain evidence="11">KEN1</strain>
        <tissue evidence="11">Leaf</tissue>
    </source>
</reference>
<dbReference type="SUPFAM" id="SSF52058">
    <property type="entry name" value="L domain-like"/>
    <property type="match status" value="3"/>
</dbReference>
<dbReference type="InterPro" id="IPR001611">
    <property type="entry name" value="Leu-rich_rpt"/>
</dbReference>
<evidence type="ECO:0000256" key="1">
    <source>
        <dbReference type="ARBA" id="ARBA00004479"/>
    </source>
</evidence>
<protein>
    <submittedName>
        <fullName evidence="11">Receptor-like protein 18</fullName>
    </submittedName>
</protein>
<accession>A0AAW2SRF1</accession>